<proteinExistence type="predicted"/>
<dbReference type="InParanoid" id="A0CQ47"/>
<name>A0CQ47_PARTE</name>
<dbReference type="Proteomes" id="UP000000600">
    <property type="component" value="Unassembled WGS sequence"/>
</dbReference>
<dbReference type="EMBL" id="CT868141">
    <property type="protein sequence ID" value="CAK72914.1"/>
    <property type="molecule type" value="Genomic_DNA"/>
</dbReference>
<accession>A0CQ47</accession>
<dbReference type="GeneID" id="5026096"/>
<dbReference type="RefSeq" id="XP_001440311.1">
    <property type="nucleotide sequence ID" value="XM_001440274.1"/>
</dbReference>
<evidence type="ECO:0000313" key="2">
    <source>
        <dbReference type="Proteomes" id="UP000000600"/>
    </source>
</evidence>
<keyword evidence="2" id="KW-1185">Reference proteome</keyword>
<reference evidence="1 2" key="1">
    <citation type="journal article" date="2006" name="Nature">
        <title>Global trends of whole-genome duplications revealed by the ciliate Paramecium tetraurelia.</title>
        <authorList>
            <consortium name="Genoscope"/>
            <person name="Aury J.-M."/>
            <person name="Jaillon O."/>
            <person name="Duret L."/>
            <person name="Noel B."/>
            <person name="Jubin C."/>
            <person name="Porcel B.M."/>
            <person name="Segurens B."/>
            <person name="Daubin V."/>
            <person name="Anthouard V."/>
            <person name="Aiach N."/>
            <person name="Arnaiz O."/>
            <person name="Billaut A."/>
            <person name="Beisson J."/>
            <person name="Blanc I."/>
            <person name="Bouhouche K."/>
            <person name="Camara F."/>
            <person name="Duharcourt S."/>
            <person name="Guigo R."/>
            <person name="Gogendeau D."/>
            <person name="Katinka M."/>
            <person name="Keller A.-M."/>
            <person name="Kissmehl R."/>
            <person name="Klotz C."/>
            <person name="Koll F."/>
            <person name="Le Moue A."/>
            <person name="Lepere C."/>
            <person name="Malinsky S."/>
            <person name="Nowacki M."/>
            <person name="Nowak J.K."/>
            <person name="Plattner H."/>
            <person name="Poulain J."/>
            <person name="Ruiz F."/>
            <person name="Serrano V."/>
            <person name="Zagulski M."/>
            <person name="Dessen P."/>
            <person name="Betermier M."/>
            <person name="Weissenbach J."/>
            <person name="Scarpelli C."/>
            <person name="Schachter V."/>
            <person name="Sperling L."/>
            <person name="Meyer E."/>
            <person name="Cohen J."/>
            <person name="Wincker P."/>
        </authorList>
    </citation>
    <scope>NUCLEOTIDE SEQUENCE [LARGE SCALE GENOMIC DNA]</scope>
    <source>
        <strain evidence="1 2">Stock d4-2</strain>
    </source>
</reference>
<dbReference type="OrthoDB" id="309925at2759"/>
<organism evidence="1 2">
    <name type="scientific">Paramecium tetraurelia</name>
    <dbReference type="NCBI Taxonomy" id="5888"/>
    <lineage>
        <taxon>Eukaryota</taxon>
        <taxon>Sar</taxon>
        <taxon>Alveolata</taxon>
        <taxon>Ciliophora</taxon>
        <taxon>Intramacronucleata</taxon>
        <taxon>Oligohymenophorea</taxon>
        <taxon>Peniculida</taxon>
        <taxon>Parameciidae</taxon>
        <taxon>Paramecium</taxon>
    </lineage>
</organism>
<gene>
    <name evidence="1" type="ORF">GSPATT00009262001</name>
</gene>
<dbReference type="KEGG" id="ptm:GSPATT00009262001"/>
<evidence type="ECO:0000313" key="1">
    <source>
        <dbReference type="EMBL" id="CAK72914.1"/>
    </source>
</evidence>
<sequence>MINIITFSKQLEFTNIEEVSESVPRFFIATLGINNTQMIEKKNQTNQKVNQILRQPKDIKVFLIQNTELNQYTLFTILKVENFYLDLINFITNLIMSITDGFIFAITQSGIESLEKLKRKICIKNHNYSLSQLISDEFSDKISEQDCETLLLLEQQIDSSEQLDFKTFISSSLKTFKMLIVIISESCQSLKDLSLETAHAQFPSELVQFLQKLKNL</sequence>
<dbReference type="OMA" id="SEQDCET"/>
<dbReference type="AlphaFoldDB" id="A0CQ47"/>
<dbReference type="HOGENOM" id="CLU_1279827_0_0_1"/>
<protein>
    <submittedName>
        <fullName evidence="1">Uncharacterized protein</fullName>
    </submittedName>
</protein>